<keyword evidence="5" id="KW-0813">Transport</keyword>
<organism evidence="21 22">
    <name type="scientific">Ogataea parapolymorpha (strain ATCC 26012 / BCRC 20466 / JCM 22074 / NRRL Y-7560 / DL-1)</name>
    <name type="common">Yeast</name>
    <name type="synonym">Hansenula polymorpha</name>
    <dbReference type="NCBI Taxonomy" id="871575"/>
    <lineage>
        <taxon>Eukaryota</taxon>
        <taxon>Fungi</taxon>
        <taxon>Dikarya</taxon>
        <taxon>Ascomycota</taxon>
        <taxon>Saccharomycotina</taxon>
        <taxon>Pichiomycetes</taxon>
        <taxon>Pichiales</taxon>
        <taxon>Pichiaceae</taxon>
        <taxon>Ogataea</taxon>
    </lineage>
</organism>
<evidence type="ECO:0000256" key="15">
    <source>
        <dbReference type="ARBA" id="ARBA00023140"/>
    </source>
</evidence>
<dbReference type="Proteomes" id="UP000008673">
    <property type="component" value="Unassembled WGS sequence"/>
</dbReference>
<evidence type="ECO:0000256" key="13">
    <source>
        <dbReference type="ARBA" id="ARBA00023055"/>
    </source>
</evidence>
<comment type="catalytic activity">
    <reaction evidence="16">
        <text>a very long-chain fatty acid + ATP + CoA = a very long-chain fatty acyl-CoA + AMP + diphosphate</text>
        <dbReference type="Rhea" id="RHEA:54536"/>
        <dbReference type="ChEBI" id="CHEBI:30616"/>
        <dbReference type="ChEBI" id="CHEBI:33019"/>
        <dbReference type="ChEBI" id="CHEBI:57287"/>
        <dbReference type="ChEBI" id="CHEBI:58950"/>
        <dbReference type="ChEBI" id="CHEBI:138261"/>
        <dbReference type="ChEBI" id="CHEBI:456215"/>
    </reaction>
</comment>
<dbReference type="Gene3D" id="3.40.50.12780">
    <property type="entry name" value="N-terminal domain of ligase-like"/>
    <property type="match status" value="1"/>
</dbReference>
<dbReference type="PANTHER" id="PTHR43107:SF15">
    <property type="entry name" value="FATTY ACID TRANSPORT PROTEIN 3, ISOFORM A"/>
    <property type="match status" value="1"/>
</dbReference>
<reference evidence="21 22" key="1">
    <citation type="journal article" date="2013" name="BMC Genomics">
        <title>Genome sequence and analysis of methylotrophic yeast Hansenula polymorpha DL1.</title>
        <authorList>
            <person name="Ravin N.V."/>
            <person name="Eldarov M.A."/>
            <person name="Kadnikov V.V."/>
            <person name="Beletsky A.V."/>
            <person name="Schneider J."/>
            <person name="Mardanova E.S."/>
            <person name="Smekalova E.M."/>
            <person name="Zvereva M.I."/>
            <person name="Dontsova O.A."/>
            <person name="Mardanov A.V."/>
            <person name="Skryabin K.G."/>
        </authorList>
    </citation>
    <scope>NUCLEOTIDE SEQUENCE [LARGE SCALE GENOMIC DNA]</scope>
    <source>
        <strain evidence="22">ATCC 26012 / BCRC 20466 / JCM 22074 / NRRL Y-7560 / DL-1</strain>
    </source>
</reference>
<keyword evidence="11" id="KW-0067">ATP-binding</keyword>
<gene>
    <name evidence="21" type="ORF">HPODL_00200</name>
</gene>
<keyword evidence="22" id="KW-1185">Reference proteome</keyword>
<name>W1QGQ6_OGAPD</name>
<dbReference type="InterPro" id="IPR042099">
    <property type="entry name" value="ANL_N_sf"/>
</dbReference>
<keyword evidence="12" id="KW-1133">Transmembrane helix</keyword>
<keyword evidence="13" id="KW-0445">Lipid transport</keyword>
<evidence type="ECO:0000256" key="4">
    <source>
        <dbReference type="ARBA" id="ARBA00006432"/>
    </source>
</evidence>
<dbReference type="GO" id="GO:0005811">
    <property type="term" value="C:lipid droplet"/>
    <property type="evidence" value="ECO:0007669"/>
    <property type="project" value="UniProtKB-SubCell"/>
</dbReference>
<dbReference type="HOGENOM" id="CLU_000022_46_3_1"/>
<evidence type="ECO:0000256" key="12">
    <source>
        <dbReference type="ARBA" id="ARBA00022989"/>
    </source>
</evidence>
<dbReference type="GO" id="GO:0009898">
    <property type="term" value="C:cytoplasmic side of plasma membrane"/>
    <property type="evidence" value="ECO:0007669"/>
    <property type="project" value="TreeGrafter"/>
</dbReference>
<dbReference type="InterPro" id="IPR000873">
    <property type="entry name" value="AMP-dep_synth/lig_dom"/>
</dbReference>
<dbReference type="GeneID" id="25769675"/>
<dbReference type="FunFam" id="3.40.50.12780:FF:000019">
    <property type="entry name" value="Long-chain fatty acid transporter"/>
    <property type="match status" value="1"/>
</dbReference>
<dbReference type="PANTHER" id="PTHR43107">
    <property type="entry name" value="LONG-CHAIN FATTY ACID TRANSPORT PROTEIN"/>
    <property type="match status" value="1"/>
</dbReference>
<keyword evidence="10" id="KW-0547">Nucleotide-binding</keyword>
<accession>W1QGQ6</accession>
<evidence type="ECO:0000259" key="20">
    <source>
        <dbReference type="Pfam" id="PF00501"/>
    </source>
</evidence>
<dbReference type="GO" id="GO:0004467">
    <property type="term" value="F:long-chain fatty acid-CoA ligase activity"/>
    <property type="evidence" value="ECO:0007669"/>
    <property type="project" value="TreeGrafter"/>
</dbReference>
<dbReference type="RefSeq" id="XP_013935619.1">
    <property type="nucleotide sequence ID" value="XM_014080144.1"/>
</dbReference>
<dbReference type="KEGG" id="opa:HPODL_00200"/>
<keyword evidence="9" id="KW-0812">Transmembrane</keyword>
<evidence type="ECO:0000256" key="19">
    <source>
        <dbReference type="ARBA" id="ARBA00078285"/>
    </source>
</evidence>
<keyword evidence="15" id="KW-0576">Peroxisome</keyword>
<comment type="function">
    <text evidence="17">Acyl-CoA synthetase required for both the import of long chain fatty acids (LCFAs) (C14-C18) and the activation very long chain fatty acids (VLCFAs) (C20-C26) by esterification of the fatty acids into metabolically active CoA-thioesters for subsequent degradation or incorporation into phospholipids. The transport and fatty acyl-CoA synthetase activities are genetically separable and are thus independent activities. Esterifies VLCFAs in the peroxisome matrix. The VLCFAs are actively transported into peroxisomes by a PXA1-PXA2 heterodimeric transporter in the peroxisomal membrane.</text>
</comment>
<keyword evidence="8" id="KW-0551">Lipid droplet</keyword>
<evidence type="ECO:0000256" key="6">
    <source>
        <dbReference type="ARBA" id="ARBA00022475"/>
    </source>
</evidence>
<evidence type="ECO:0000256" key="16">
    <source>
        <dbReference type="ARBA" id="ARBA00051585"/>
    </source>
</evidence>
<dbReference type="Pfam" id="PF00501">
    <property type="entry name" value="AMP-binding"/>
    <property type="match status" value="1"/>
</dbReference>
<evidence type="ECO:0000256" key="5">
    <source>
        <dbReference type="ARBA" id="ARBA00022448"/>
    </source>
</evidence>
<evidence type="ECO:0000256" key="9">
    <source>
        <dbReference type="ARBA" id="ARBA00022692"/>
    </source>
</evidence>
<sequence length="656" mass="75207">MLVITGALALLVLLFVFRTRLVEYAISWDRKYRLREDLYLAPVIIYQFIRHFYHCYVTKRVSLWYILEYSMKKHAQNTALIFLRPAAAKGEFDIEKYTYAELYGLVLRLSYILKTEYGVEKNDIVSLYMNNSPLFIIMWLALWNLGAIPCFQNNNLTHKALVHSLSVVDSRLVFVDEECQSLFDGTKDEISEKIPDLRCIYVDQKQWLKNIENPSSPTFRLDNAERDKDLLYYKPAVLIFTSGTSGLPKSAVNSWRKVFFASFFFPHAMRLSSSTNMYTAMPLYHGTASILGVLPIFAHGGTLSLGTKFSLSSYWTQVRLAGANTIQYVGEVCRYLLNGPATEDEKWCHGKIRLAVGNGLRADIWTRFKERFKIPAIGEFYASSEAPFATTCYEQYGIGIGCIRNQGWLADKALSLMYCLVKTEKNDDATLYRNEQGYCEKPRAGENAELLMHVLNPKNIKATFPGYVNNEDATYSKIVRNVFRKGDAWIRTDDLFQYDEYGCIKFVDRLGDTYRWKSENVSTTQVENSLQSHPSIDVSVVVGARVPNHEGRCGYAILQTKSRNEESDDERSKLLLELGAVVCSQLPHFARPCFVRFDIIEHTHNHKISKKRFRDPVLPFGPSNKDSVYYLNLSTKKYEPLTEEIYQGIAAGSIRI</sequence>
<dbReference type="GO" id="GO:0005524">
    <property type="term" value="F:ATP binding"/>
    <property type="evidence" value="ECO:0007669"/>
    <property type="project" value="UniProtKB-KW"/>
</dbReference>
<keyword evidence="6" id="KW-1003">Cell membrane</keyword>
<evidence type="ECO:0000256" key="14">
    <source>
        <dbReference type="ARBA" id="ARBA00023136"/>
    </source>
</evidence>
<dbReference type="GO" id="GO:0005778">
    <property type="term" value="C:peroxisomal membrane"/>
    <property type="evidence" value="ECO:0007669"/>
    <property type="project" value="UniProtKB-SubCell"/>
</dbReference>
<keyword evidence="14" id="KW-0472">Membrane</keyword>
<evidence type="ECO:0000313" key="21">
    <source>
        <dbReference type="EMBL" id="ESX00785.1"/>
    </source>
</evidence>
<dbReference type="GO" id="GO:0044539">
    <property type="term" value="P:long-chain fatty acid import into cell"/>
    <property type="evidence" value="ECO:0007669"/>
    <property type="project" value="TreeGrafter"/>
</dbReference>
<dbReference type="EMBL" id="AEOI02000005">
    <property type="protein sequence ID" value="ESX00785.1"/>
    <property type="molecule type" value="Genomic_DNA"/>
</dbReference>
<feature type="domain" description="AMP-dependent synthetase/ligase" evidence="20">
    <location>
        <begin position="68"/>
        <end position="392"/>
    </location>
</feature>
<comment type="caution">
    <text evidence="21">The sequence shown here is derived from an EMBL/GenBank/DDBJ whole genome shotgun (WGS) entry which is preliminary data.</text>
</comment>
<dbReference type="GO" id="GO:0005324">
    <property type="term" value="F:long-chain fatty acid transmembrane transporter activity"/>
    <property type="evidence" value="ECO:0007669"/>
    <property type="project" value="TreeGrafter"/>
</dbReference>
<evidence type="ECO:0000256" key="7">
    <source>
        <dbReference type="ARBA" id="ARBA00022598"/>
    </source>
</evidence>
<dbReference type="PROSITE" id="PS00455">
    <property type="entry name" value="AMP_BINDING"/>
    <property type="match status" value="1"/>
</dbReference>
<dbReference type="SUPFAM" id="SSF56801">
    <property type="entry name" value="Acetyl-CoA synthetase-like"/>
    <property type="match status" value="1"/>
</dbReference>
<dbReference type="OrthoDB" id="10253869at2759"/>
<keyword evidence="7" id="KW-0436">Ligase</keyword>
<evidence type="ECO:0000256" key="11">
    <source>
        <dbReference type="ARBA" id="ARBA00022840"/>
    </source>
</evidence>
<protein>
    <recommendedName>
        <fullName evidence="18">Very long-chain fatty acid transport protein</fullName>
    </recommendedName>
    <alternativeName>
        <fullName evidence="19">Very-long-chain acyl-CoA synthetase</fullName>
    </alternativeName>
</protein>
<dbReference type="Gene3D" id="3.30.300.30">
    <property type="match status" value="1"/>
</dbReference>
<proteinExistence type="inferred from homology"/>
<evidence type="ECO:0000313" key="22">
    <source>
        <dbReference type="Proteomes" id="UP000008673"/>
    </source>
</evidence>
<evidence type="ECO:0000256" key="10">
    <source>
        <dbReference type="ARBA" id="ARBA00022741"/>
    </source>
</evidence>
<evidence type="ECO:0000256" key="17">
    <source>
        <dbReference type="ARBA" id="ARBA00060276"/>
    </source>
</evidence>
<evidence type="ECO:0000256" key="2">
    <source>
        <dbReference type="ARBA" id="ARBA00004585"/>
    </source>
</evidence>
<dbReference type="InterPro" id="IPR020845">
    <property type="entry name" value="AMP-binding_CS"/>
</dbReference>
<comment type="subcellular location">
    <subcellularLocation>
        <location evidence="3">Cell membrane</location>
        <topology evidence="3">Multi-pass membrane protein</topology>
    </subcellularLocation>
    <subcellularLocation>
        <location evidence="1">Lipid droplet</location>
    </subcellularLocation>
    <subcellularLocation>
        <location evidence="2">Peroxisome membrane</location>
        <topology evidence="2">Multi-pass membrane protein</topology>
    </subcellularLocation>
</comment>
<comment type="similarity">
    <text evidence="4">Belongs to the ATP-dependent AMP-binding enzyme family.</text>
</comment>
<dbReference type="eggNOG" id="KOG1179">
    <property type="taxonomic scope" value="Eukaryota"/>
</dbReference>
<dbReference type="AlphaFoldDB" id="W1QGQ6"/>
<evidence type="ECO:0000256" key="18">
    <source>
        <dbReference type="ARBA" id="ARBA00068795"/>
    </source>
</evidence>
<evidence type="ECO:0000256" key="1">
    <source>
        <dbReference type="ARBA" id="ARBA00004502"/>
    </source>
</evidence>
<evidence type="ECO:0000256" key="3">
    <source>
        <dbReference type="ARBA" id="ARBA00004651"/>
    </source>
</evidence>
<dbReference type="STRING" id="871575.W1QGQ6"/>
<dbReference type="OMA" id="VWRQFLD"/>
<dbReference type="InterPro" id="IPR045851">
    <property type="entry name" value="AMP-bd_C_sf"/>
</dbReference>
<evidence type="ECO:0000256" key="8">
    <source>
        <dbReference type="ARBA" id="ARBA00022677"/>
    </source>
</evidence>